<accession>K9X4W3</accession>
<dbReference type="OrthoDB" id="489576at2"/>
<evidence type="ECO:0000313" key="1">
    <source>
        <dbReference type="EMBL" id="AFZ27076.1"/>
    </source>
</evidence>
<name>K9X4W3_9NOST</name>
<dbReference type="KEGG" id="csg:Cylst_5026"/>
<protein>
    <submittedName>
        <fullName evidence="1">Uncharacterized protein</fullName>
    </submittedName>
</protein>
<dbReference type="AlphaFoldDB" id="K9X4W3"/>
<dbReference type="RefSeq" id="WP_015210311.1">
    <property type="nucleotide sequence ID" value="NC_019757.1"/>
</dbReference>
<dbReference type="EMBL" id="CP003642">
    <property type="protein sequence ID" value="AFZ27076.1"/>
    <property type="molecule type" value="Genomic_DNA"/>
</dbReference>
<evidence type="ECO:0000313" key="2">
    <source>
        <dbReference type="Proteomes" id="UP000010475"/>
    </source>
</evidence>
<organism evidence="1 2">
    <name type="scientific">Cylindrospermum stagnale PCC 7417</name>
    <dbReference type="NCBI Taxonomy" id="56107"/>
    <lineage>
        <taxon>Bacteria</taxon>
        <taxon>Bacillati</taxon>
        <taxon>Cyanobacteriota</taxon>
        <taxon>Cyanophyceae</taxon>
        <taxon>Nostocales</taxon>
        <taxon>Nostocaceae</taxon>
        <taxon>Cylindrospermum</taxon>
    </lineage>
</organism>
<dbReference type="PATRIC" id="fig|56107.3.peg.5519"/>
<keyword evidence="2" id="KW-1185">Reference proteome</keyword>
<reference evidence="1 2" key="1">
    <citation type="submission" date="2012-06" db="EMBL/GenBank/DDBJ databases">
        <title>Finished chromosome of genome of Cylindrospermum stagnale PCC 7417.</title>
        <authorList>
            <consortium name="US DOE Joint Genome Institute"/>
            <person name="Gugger M."/>
            <person name="Coursin T."/>
            <person name="Rippka R."/>
            <person name="Tandeau De Marsac N."/>
            <person name="Huntemann M."/>
            <person name="Wei C.-L."/>
            <person name="Han J."/>
            <person name="Detter J.C."/>
            <person name="Han C."/>
            <person name="Tapia R."/>
            <person name="Chen A."/>
            <person name="Kyrpides N."/>
            <person name="Mavromatis K."/>
            <person name="Markowitz V."/>
            <person name="Szeto E."/>
            <person name="Ivanova N."/>
            <person name="Pagani I."/>
            <person name="Pati A."/>
            <person name="Goodwin L."/>
            <person name="Nordberg H.P."/>
            <person name="Cantor M.N."/>
            <person name="Hua S.X."/>
            <person name="Woyke T."/>
            <person name="Kerfeld C.A."/>
        </authorList>
    </citation>
    <scope>NUCLEOTIDE SEQUENCE [LARGE SCALE GENOMIC DNA]</scope>
    <source>
        <strain evidence="1 2">PCC 7417</strain>
    </source>
</reference>
<dbReference type="eggNOG" id="ENOG502ZA7J">
    <property type="taxonomic scope" value="Bacteria"/>
</dbReference>
<dbReference type="Proteomes" id="UP000010475">
    <property type="component" value="Chromosome"/>
</dbReference>
<gene>
    <name evidence="1" type="ORF">Cylst_5026</name>
</gene>
<dbReference type="HOGENOM" id="CLU_1198194_0_0_3"/>
<sequence length="231" mass="26573">MQAENIESTIKSLIDKAVTIDPNLAKRLDDIRRWVKGVKPGSLKAKPYLMLFLRQVISDADVWLKLKSLASEEEQQSALDALKPALKYWYGYLFPKWWSENDPKFYIWRRELMAGEFNQEDATLINSIINIIKQSGGTVVQRYIVDLSMATDIIVSSTQEQPLCVQLTSLSQEIYLEKSIKWENTLLFWGMERGLFLSYNPGTTDYVNQIVNLALDSSDHIQTGIYLKLNL</sequence>
<proteinExistence type="predicted"/>
<dbReference type="STRING" id="56107.Cylst_5026"/>